<keyword evidence="1" id="KW-0863">Zinc-finger</keyword>
<organism evidence="3 4">
    <name type="scientific">Kribbella karoonensis</name>
    <dbReference type="NCBI Taxonomy" id="324851"/>
    <lineage>
        <taxon>Bacteria</taxon>
        <taxon>Bacillati</taxon>
        <taxon>Actinomycetota</taxon>
        <taxon>Actinomycetes</taxon>
        <taxon>Propionibacteriales</taxon>
        <taxon>Kribbellaceae</taxon>
        <taxon>Kribbella</taxon>
    </lineage>
</organism>
<gene>
    <name evidence="3" type="ORF">GCM10009742_69860</name>
</gene>
<keyword evidence="4" id="KW-1185">Reference proteome</keyword>
<accession>A0ABN2ELD1</accession>
<dbReference type="EMBL" id="BAAAND010000012">
    <property type="protein sequence ID" value="GAA1609301.1"/>
    <property type="molecule type" value="Genomic_DNA"/>
</dbReference>
<keyword evidence="1" id="KW-0479">Metal-binding</keyword>
<dbReference type="RefSeq" id="WP_344199342.1">
    <property type="nucleotide sequence ID" value="NZ_BAAAND010000012.1"/>
</dbReference>
<dbReference type="PROSITE" id="PS50966">
    <property type="entry name" value="ZF_SWIM"/>
    <property type="match status" value="1"/>
</dbReference>
<protein>
    <recommendedName>
        <fullName evidence="2">SWIM-type domain-containing protein</fullName>
    </recommendedName>
</protein>
<comment type="caution">
    <text evidence="3">The sequence shown here is derived from an EMBL/GenBank/DDBJ whole genome shotgun (WGS) entry which is preliminary data.</text>
</comment>
<evidence type="ECO:0000313" key="4">
    <source>
        <dbReference type="Proteomes" id="UP001500190"/>
    </source>
</evidence>
<evidence type="ECO:0000259" key="2">
    <source>
        <dbReference type="PROSITE" id="PS50966"/>
    </source>
</evidence>
<sequence>MSIRPELVAVLRRYDDDAWAALASKGLLRRARKVLKLQQPTVVAEGPESLDVAVGSATVTFDVTGPTAAICSCPSGSTCQHVIAAGLWLSDDGSADEEIGDELLRLTPADLKAFAGTTAYRWAREYVEDLDVVEGIRVEQSRHLVLTLRSPRISFHWMGGGLDGLVADGKVPGLEKYQVAVVLGYQRASGLELEPFERRRPVRRRDGSELRVAVEQLLRDTVQLGVAHLSESLLQRYETLAVSAQGAEYYRLAGLLRGTAGQIELTLHRSAQADEQLLLEQLATAYALVSALNALGDLPRLAGSARGRFEPAGRLELIGLGAYPWRTASGFAGLTVVFWSVDDRRPVTWTDSRPSSLMFDPRGRYTMPGPWDGLNCPADATGARVRLTGARLTSNGRLSGVDSTHAFGEELPGASIADAVPVVDRWSELLGGRPLSVLEQDGPQREWAVLRPAVFAPAQFDEVMQCLDWPVTDAAGEVLPLRLPYSAETSHAVDKLEARAQPTPGTLVVARIRRTAEGLVGEPLSLVHPDRPAGHAVEALHFGSAPGRRRATRPAPPATTATTPPELLDLRSWLVRQAERGTGATSAGSFNRELDRHHRALRVAGFDVYPTGLGGDPPIALLRSFYLTLQVTQLLTGG</sequence>
<evidence type="ECO:0000313" key="3">
    <source>
        <dbReference type="EMBL" id="GAA1609301.1"/>
    </source>
</evidence>
<evidence type="ECO:0000256" key="1">
    <source>
        <dbReference type="PROSITE-ProRule" id="PRU00325"/>
    </source>
</evidence>
<proteinExistence type="predicted"/>
<keyword evidence="1" id="KW-0862">Zinc</keyword>
<dbReference type="InterPro" id="IPR007527">
    <property type="entry name" value="Znf_SWIM"/>
</dbReference>
<feature type="domain" description="SWIM-type" evidence="2">
    <location>
        <begin position="57"/>
        <end position="90"/>
    </location>
</feature>
<reference evidence="3 4" key="1">
    <citation type="journal article" date="2019" name="Int. J. Syst. Evol. Microbiol.">
        <title>The Global Catalogue of Microorganisms (GCM) 10K type strain sequencing project: providing services to taxonomists for standard genome sequencing and annotation.</title>
        <authorList>
            <consortium name="The Broad Institute Genomics Platform"/>
            <consortium name="The Broad Institute Genome Sequencing Center for Infectious Disease"/>
            <person name="Wu L."/>
            <person name="Ma J."/>
        </authorList>
    </citation>
    <scope>NUCLEOTIDE SEQUENCE [LARGE SCALE GENOMIC DNA]</scope>
    <source>
        <strain evidence="3 4">JCM 14304</strain>
    </source>
</reference>
<name>A0ABN2ELD1_9ACTN</name>
<dbReference type="Proteomes" id="UP001500190">
    <property type="component" value="Unassembled WGS sequence"/>
</dbReference>